<dbReference type="GO" id="GO:0006417">
    <property type="term" value="P:regulation of translation"/>
    <property type="evidence" value="ECO:0007669"/>
    <property type="project" value="TreeGrafter"/>
</dbReference>
<dbReference type="PANTHER" id="PTHR23346">
    <property type="entry name" value="TRANSLATIONAL ACTIVATOR GCN1-RELATED"/>
    <property type="match status" value="1"/>
</dbReference>
<feature type="domain" description="Stalled ribosome sensor GCN1-like HEAT repeats region" evidence="3">
    <location>
        <begin position="332"/>
        <end position="500"/>
    </location>
</feature>
<organism evidence="4 5">
    <name type="scientific">Ancylostoma duodenale</name>
    <dbReference type="NCBI Taxonomy" id="51022"/>
    <lineage>
        <taxon>Eukaryota</taxon>
        <taxon>Metazoa</taxon>
        <taxon>Ecdysozoa</taxon>
        <taxon>Nematoda</taxon>
        <taxon>Chromadorea</taxon>
        <taxon>Rhabditida</taxon>
        <taxon>Rhabditina</taxon>
        <taxon>Rhabditomorpha</taxon>
        <taxon>Strongyloidea</taxon>
        <taxon>Ancylostomatidae</taxon>
        <taxon>Ancylostomatinae</taxon>
        <taxon>Ancylostoma</taxon>
    </lineage>
</organism>
<evidence type="ECO:0000256" key="1">
    <source>
        <dbReference type="ARBA" id="ARBA00022737"/>
    </source>
</evidence>
<evidence type="ECO:0000313" key="5">
    <source>
        <dbReference type="Proteomes" id="UP000054047"/>
    </source>
</evidence>
<accession>A0A0C2CXZ0</accession>
<dbReference type="InterPro" id="IPR057546">
    <property type="entry name" value="HEAT_GCN1"/>
</dbReference>
<reference evidence="4 5" key="1">
    <citation type="submission" date="2013-12" db="EMBL/GenBank/DDBJ databases">
        <title>Draft genome of the parsitic nematode Ancylostoma duodenale.</title>
        <authorList>
            <person name="Mitreva M."/>
        </authorList>
    </citation>
    <scope>NUCLEOTIDE SEQUENCE [LARGE SCALE GENOMIC DNA]</scope>
    <source>
        <strain evidence="4 5">Zhejiang</strain>
    </source>
</reference>
<dbReference type="PANTHER" id="PTHR23346:SF7">
    <property type="entry name" value="STALLED RIBOSOME SENSOR GCN1"/>
    <property type="match status" value="1"/>
</dbReference>
<dbReference type="FunFam" id="1.25.10.10:FF:000162">
    <property type="entry name" value="GCN1, eIF2 alpha kinase activator homolog"/>
    <property type="match status" value="1"/>
</dbReference>
<evidence type="ECO:0000259" key="3">
    <source>
        <dbReference type="Pfam" id="PF23271"/>
    </source>
</evidence>
<gene>
    <name evidence="4" type="ORF">ANCDUO_15130</name>
</gene>
<dbReference type="AlphaFoldDB" id="A0A0C2CXZ0"/>
<dbReference type="GO" id="GO:0019887">
    <property type="term" value="F:protein kinase regulator activity"/>
    <property type="evidence" value="ECO:0007669"/>
    <property type="project" value="TreeGrafter"/>
</dbReference>
<dbReference type="InterPro" id="IPR011989">
    <property type="entry name" value="ARM-like"/>
</dbReference>
<sequence length="872" mass="95157">MPEIIAATESPEVSAETRDGYILMYIYLPMVFGEKFLPYLPQIVPPILKALADENELAGQRLIAQYCSHARRLLLPQLQMALHDENWRIRHASVTLIGDFLFNISGVSGKSTTSTANEDDTMGMEQAGKSIVRALGQQCRDHVLAGLYLARSDVALVVRQAAGHVWKIVVANTPRTLKEIMKVLFEMVVDSLASTCEERQQMGARCLGELVRKMGDKIINEVLPVLEMNQKSDELEKRVGVAIALHEIMDNITKDVLSHYLENLVTPVRNAICDPSPVVRSAAADTFSVLYQMVGHEALDEIITPLLEKLTPEKEDVLAGLCEIMKQNSRQMLPYLLPRLTRPPINVHALCGSLSRQLSRVLDALLSACQTNDQYDPMIDSCEKVVTAVTDEEGVPVLVDYLLKQAGKGNVPAIVLLHTFVTKSGVNLNYLVGDLLPGLLHLYTSTNAQIVDHAVNSAIGVAQALDQKEMQETIPIVKKALNFMVAQARGREIPGFAHPKALQPLLPMLRESILQGGVELKALAGEALGMVVSVSDPTALKPHVVNITGPLVRVLGDRYPASVKLAVLDALSKLLDKSTFLKALQEPSSRPVRLAAGGALSRLLRIHMKPEPLVCEILKLLAHSQDQSLLETTFVAARALVGKLTVPLSDATIQEGYRVCELQYSVPVDTPTELDTSLTMCSGALYGELAIRTKQFGSKNIFKDVESCSKPRVRQAMAFALQQMCQSDAATIWSDAQAECRSAILAGFSADSTVACAALRAAAHILASEGTNPDRDLLSAMGRALSHQAVEVRRVAAGALGHVLHLAPCQFQNDSLKLIVPHLVNGAKESNSAVRSASELALVYAFRFQEGQEGFDVGYFLFATHFDFLIFR</sequence>
<dbReference type="Pfam" id="PF25801">
    <property type="entry name" value="HEAT_GCN1_C_2"/>
    <property type="match status" value="1"/>
</dbReference>
<dbReference type="OrthoDB" id="5823381at2759"/>
<feature type="repeat" description="HEAT" evidence="2">
    <location>
        <begin position="264"/>
        <end position="301"/>
    </location>
</feature>
<dbReference type="Proteomes" id="UP000054047">
    <property type="component" value="Unassembled WGS sequence"/>
</dbReference>
<dbReference type="GO" id="GO:0005829">
    <property type="term" value="C:cytosol"/>
    <property type="evidence" value="ECO:0007669"/>
    <property type="project" value="TreeGrafter"/>
</dbReference>
<protein>
    <submittedName>
        <fullName evidence="4">HEAT repeat protein</fullName>
    </submittedName>
</protein>
<evidence type="ECO:0000256" key="2">
    <source>
        <dbReference type="PROSITE-ProRule" id="PRU00103"/>
    </source>
</evidence>
<dbReference type="InterPro" id="IPR000357">
    <property type="entry name" value="HEAT"/>
</dbReference>
<dbReference type="InterPro" id="IPR016024">
    <property type="entry name" value="ARM-type_fold"/>
</dbReference>
<proteinExistence type="predicted"/>
<keyword evidence="5" id="KW-1185">Reference proteome</keyword>
<dbReference type="EMBL" id="KN738594">
    <property type="protein sequence ID" value="KIH54722.1"/>
    <property type="molecule type" value="Genomic_DNA"/>
</dbReference>
<dbReference type="Pfam" id="PF23271">
    <property type="entry name" value="HEAT_GCN1"/>
    <property type="match status" value="1"/>
</dbReference>
<dbReference type="InterPro" id="IPR021133">
    <property type="entry name" value="HEAT_type_2"/>
</dbReference>
<dbReference type="GO" id="GO:0034198">
    <property type="term" value="P:cellular response to amino acid starvation"/>
    <property type="evidence" value="ECO:0007669"/>
    <property type="project" value="TreeGrafter"/>
</dbReference>
<dbReference type="Gene3D" id="1.25.10.10">
    <property type="entry name" value="Leucine-rich Repeat Variant"/>
    <property type="match status" value="4"/>
</dbReference>
<dbReference type="Pfam" id="PF02985">
    <property type="entry name" value="HEAT"/>
    <property type="match status" value="1"/>
</dbReference>
<name>A0A0C2CXZ0_9BILA</name>
<dbReference type="SUPFAM" id="SSF48371">
    <property type="entry name" value="ARM repeat"/>
    <property type="match status" value="2"/>
</dbReference>
<keyword evidence="1" id="KW-0677">Repeat</keyword>
<evidence type="ECO:0000313" key="4">
    <source>
        <dbReference type="EMBL" id="KIH54722.1"/>
    </source>
</evidence>
<dbReference type="PROSITE" id="PS50077">
    <property type="entry name" value="HEAT_REPEAT"/>
    <property type="match status" value="1"/>
</dbReference>